<dbReference type="Gene3D" id="3.40.50.980">
    <property type="match status" value="1"/>
</dbReference>
<feature type="non-terminal residue" evidence="4">
    <location>
        <position position="1"/>
    </location>
</feature>
<name>A0AAN5CKE9_9BILA</name>
<dbReference type="PANTHER" id="PTHR24096:SF422">
    <property type="entry name" value="BCDNA.GH02901"/>
    <property type="match status" value="1"/>
</dbReference>
<dbReference type="EMBL" id="BTRK01000004">
    <property type="protein sequence ID" value="GMR46071.1"/>
    <property type="molecule type" value="Genomic_DNA"/>
</dbReference>
<dbReference type="Pfam" id="PF00501">
    <property type="entry name" value="AMP-binding"/>
    <property type="match status" value="1"/>
</dbReference>
<dbReference type="PANTHER" id="PTHR24096">
    <property type="entry name" value="LONG-CHAIN-FATTY-ACID--COA LIGASE"/>
    <property type="match status" value="1"/>
</dbReference>
<evidence type="ECO:0000313" key="4">
    <source>
        <dbReference type="EMBL" id="GMR46071.1"/>
    </source>
</evidence>
<dbReference type="Proteomes" id="UP001328107">
    <property type="component" value="Unassembled WGS sequence"/>
</dbReference>
<evidence type="ECO:0000256" key="2">
    <source>
        <dbReference type="ARBA" id="ARBA00023140"/>
    </source>
</evidence>
<comment type="caution">
    <text evidence="4">The sequence shown here is derived from an EMBL/GenBank/DDBJ whole genome shotgun (WGS) entry which is preliminary data.</text>
</comment>
<keyword evidence="2" id="KW-0576">Peroxisome</keyword>
<reference evidence="5" key="1">
    <citation type="submission" date="2022-10" db="EMBL/GenBank/DDBJ databases">
        <title>Genome assembly of Pristionchus species.</title>
        <authorList>
            <person name="Yoshida K."/>
            <person name="Sommer R.J."/>
        </authorList>
    </citation>
    <scope>NUCLEOTIDE SEQUENCE [LARGE SCALE GENOMIC DNA]</scope>
    <source>
        <strain evidence="5">RS5460</strain>
    </source>
</reference>
<evidence type="ECO:0000313" key="5">
    <source>
        <dbReference type="Proteomes" id="UP001328107"/>
    </source>
</evidence>
<gene>
    <name evidence="4" type="ORF">PMAYCL1PPCAC_16266</name>
</gene>
<dbReference type="InterPro" id="IPR000873">
    <property type="entry name" value="AMP-dep_synth/lig_dom"/>
</dbReference>
<dbReference type="GO" id="GO:0016405">
    <property type="term" value="F:CoA-ligase activity"/>
    <property type="evidence" value="ECO:0007669"/>
    <property type="project" value="TreeGrafter"/>
</dbReference>
<dbReference type="AlphaFoldDB" id="A0AAN5CKE9"/>
<proteinExistence type="predicted"/>
<keyword evidence="5" id="KW-1185">Reference proteome</keyword>
<dbReference type="SUPFAM" id="SSF56801">
    <property type="entry name" value="Acetyl-CoA synthetase-like"/>
    <property type="match status" value="1"/>
</dbReference>
<evidence type="ECO:0000259" key="3">
    <source>
        <dbReference type="Pfam" id="PF00501"/>
    </source>
</evidence>
<feature type="domain" description="AMP-dependent synthetase/ligase" evidence="3">
    <location>
        <begin position="5"/>
        <end position="102"/>
    </location>
</feature>
<comment type="subcellular location">
    <subcellularLocation>
        <location evidence="1">Peroxisome</location>
    </subcellularLocation>
</comment>
<sequence>VAADDSNKYVTFHELQKQAHSVRAFLVKRGFKEGEVACLVLSNCIEWAVFALGTMAAGGTVSGASAMFTDYELERQFADSHCTIVLTDDGQLPKVHKKLSKTAPLSSLLSAFAVLPKIRLFRPAYLNGRT</sequence>
<dbReference type="GO" id="GO:0005777">
    <property type="term" value="C:peroxisome"/>
    <property type="evidence" value="ECO:0007669"/>
    <property type="project" value="UniProtKB-SubCell"/>
</dbReference>
<organism evidence="4 5">
    <name type="scientific">Pristionchus mayeri</name>
    <dbReference type="NCBI Taxonomy" id="1317129"/>
    <lineage>
        <taxon>Eukaryota</taxon>
        <taxon>Metazoa</taxon>
        <taxon>Ecdysozoa</taxon>
        <taxon>Nematoda</taxon>
        <taxon>Chromadorea</taxon>
        <taxon>Rhabditida</taxon>
        <taxon>Rhabditina</taxon>
        <taxon>Diplogasteromorpha</taxon>
        <taxon>Diplogasteroidea</taxon>
        <taxon>Neodiplogasteridae</taxon>
        <taxon>Pristionchus</taxon>
    </lineage>
</organism>
<evidence type="ECO:0000256" key="1">
    <source>
        <dbReference type="ARBA" id="ARBA00004275"/>
    </source>
</evidence>
<protein>
    <recommendedName>
        <fullName evidence="3">AMP-dependent synthetase/ligase domain-containing protein</fullName>
    </recommendedName>
</protein>
<accession>A0AAN5CKE9</accession>